<dbReference type="GO" id="GO:0008839">
    <property type="term" value="F:4-hydroxy-tetrahydrodipicolinate reductase"/>
    <property type="evidence" value="ECO:0007669"/>
    <property type="project" value="InterPro"/>
</dbReference>
<protein>
    <recommendedName>
        <fullName evidence="7">Dihydrodipicolinate reductase</fullName>
    </recommendedName>
</protein>
<reference evidence="5" key="1">
    <citation type="submission" date="2023-02" db="EMBL/GenBank/DDBJ databases">
        <title>Nocardiopsis ansamitocini NBRC 112285.</title>
        <authorList>
            <person name="Ichikawa N."/>
            <person name="Sato H."/>
            <person name="Tonouchi N."/>
        </authorList>
    </citation>
    <scope>NUCLEOTIDE SEQUENCE</scope>
    <source>
        <strain evidence="5">NBRC 112285</strain>
    </source>
</reference>
<evidence type="ECO:0000256" key="2">
    <source>
        <dbReference type="ARBA" id="ARBA00023002"/>
    </source>
</evidence>
<dbReference type="Pfam" id="PF19328">
    <property type="entry name" value="DAP_DH_C"/>
    <property type="match status" value="1"/>
</dbReference>
<feature type="domain" description="Dihydrodipicolinate reductase N-terminal" evidence="3">
    <location>
        <begin position="9"/>
        <end position="113"/>
    </location>
</feature>
<dbReference type="InterPro" id="IPR036291">
    <property type="entry name" value="NAD(P)-bd_dom_sf"/>
</dbReference>
<dbReference type="RefSeq" id="WP_285757533.1">
    <property type="nucleotide sequence ID" value="NZ_BSQG01000001.1"/>
</dbReference>
<accession>A0A9W6P3X6</accession>
<dbReference type="Gene3D" id="3.40.50.720">
    <property type="entry name" value="NAD(P)-binding Rossmann-like Domain"/>
    <property type="match status" value="1"/>
</dbReference>
<dbReference type="EMBL" id="BSQG01000001">
    <property type="protein sequence ID" value="GLU46706.1"/>
    <property type="molecule type" value="Genomic_DNA"/>
</dbReference>
<dbReference type="InterPro" id="IPR000846">
    <property type="entry name" value="DapB_N"/>
</dbReference>
<evidence type="ECO:0000259" key="3">
    <source>
        <dbReference type="Pfam" id="PF01113"/>
    </source>
</evidence>
<feature type="domain" description="2,4-diaminopentanoate dehydrogenase C-terminal" evidence="4">
    <location>
        <begin position="147"/>
        <end position="340"/>
    </location>
</feature>
<dbReference type="Proteomes" id="UP001165092">
    <property type="component" value="Unassembled WGS sequence"/>
</dbReference>
<keyword evidence="1" id="KW-0521">NADP</keyword>
<proteinExistence type="predicted"/>
<keyword evidence="6" id="KW-1185">Reference proteome</keyword>
<organism evidence="5 6">
    <name type="scientific">Nocardiopsis ansamitocini</name>
    <dbReference type="NCBI Taxonomy" id="1670832"/>
    <lineage>
        <taxon>Bacteria</taxon>
        <taxon>Bacillati</taxon>
        <taxon>Actinomycetota</taxon>
        <taxon>Actinomycetes</taxon>
        <taxon>Streptosporangiales</taxon>
        <taxon>Nocardiopsidaceae</taxon>
        <taxon>Nocardiopsis</taxon>
    </lineage>
</organism>
<sequence length="348" mass="36763">MPIRVIQWATGSVGGAALRTLLSRTEFELAGVYVHSPAKAGRDAGEIAGLPDTGIRATDDPEEILALDADCVTHMPLPSAYFTDDPDRDTRVICALLASGKNVVTTTGFSHPRTQSPELVQRLEEACARGKTSLYGAGINPGFMSQVLPLALTGLGARIDHVYLRECSDFAGNPSRAVVTGTMGLGRSPGDYRQMIRPFRAFQEQSFAESIHLVAEGLGLRLDDVEARDEIAAATSAFDVAAGSIPAGAVAASRWTFSATIEGRPVIDMECVYKSDSAQLLPWGDPGVVLRVQGHPEYVVRVEEFSNGLVGAAAYTVNAIPAVCAAAPGIRTCLDLPLITGRGAVRLG</sequence>
<keyword evidence="2" id="KW-0560">Oxidoreductase</keyword>
<dbReference type="CDD" id="cd24146">
    <property type="entry name" value="nat-AmDH_N_like"/>
    <property type="match status" value="1"/>
</dbReference>
<dbReference type="AlphaFoldDB" id="A0A9W6P3X6"/>
<dbReference type="Pfam" id="PF01113">
    <property type="entry name" value="DapB_N"/>
    <property type="match status" value="1"/>
</dbReference>
<evidence type="ECO:0000259" key="4">
    <source>
        <dbReference type="Pfam" id="PF19328"/>
    </source>
</evidence>
<evidence type="ECO:0000256" key="1">
    <source>
        <dbReference type="ARBA" id="ARBA00022857"/>
    </source>
</evidence>
<evidence type="ECO:0008006" key="7">
    <source>
        <dbReference type="Google" id="ProtNLM"/>
    </source>
</evidence>
<dbReference type="InterPro" id="IPR045760">
    <property type="entry name" value="DAP_DH_C"/>
</dbReference>
<comment type="caution">
    <text evidence="5">The sequence shown here is derived from an EMBL/GenBank/DDBJ whole genome shotgun (WGS) entry which is preliminary data.</text>
</comment>
<dbReference type="GO" id="GO:0009089">
    <property type="term" value="P:lysine biosynthetic process via diaminopimelate"/>
    <property type="evidence" value="ECO:0007669"/>
    <property type="project" value="InterPro"/>
</dbReference>
<gene>
    <name evidence="5" type="ORF">Nans01_10570</name>
</gene>
<evidence type="ECO:0000313" key="5">
    <source>
        <dbReference type="EMBL" id="GLU46706.1"/>
    </source>
</evidence>
<name>A0A9W6P3X6_9ACTN</name>
<dbReference type="SUPFAM" id="SSF51735">
    <property type="entry name" value="NAD(P)-binding Rossmann-fold domains"/>
    <property type="match status" value="1"/>
</dbReference>
<evidence type="ECO:0000313" key="6">
    <source>
        <dbReference type="Proteomes" id="UP001165092"/>
    </source>
</evidence>